<evidence type="ECO:0000259" key="1">
    <source>
        <dbReference type="Pfam" id="PF13229"/>
    </source>
</evidence>
<dbReference type="InterPro" id="IPR012334">
    <property type="entry name" value="Pectin_lyas_fold"/>
</dbReference>
<dbReference type="SMART" id="SM00710">
    <property type="entry name" value="PbH1"/>
    <property type="match status" value="11"/>
</dbReference>
<organism evidence="2 3">
    <name type="scientific">Actinopolymorpha rutila</name>
    <dbReference type="NCBI Taxonomy" id="446787"/>
    <lineage>
        <taxon>Bacteria</taxon>
        <taxon>Bacillati</taxon>
        <taxon>Actinomycetota</taxon>
        <taxon>Actinomycetes</taxon>
        <taxon>Propionibacteriales</taxon>
        <taxon>Actinopolymorphaceae</taxon>
        <taxon>Actinopolymorpha</taxon>
    </lineage>
</organism>
<evidence type="ECO:0000313" key="2">
    <source>
        <dbReference type="EMBL" id="NYH92435.1"/>
    </source>
</evidence>
<comment type="caution">
    <text evidence="2">The sequence shown here is derived from an EMBL/GenBank/DDBJ whole genome shotgun (WGS) entry which is preliminary data.</text>
</comment>
<dbReference type="InterPro" id="IPR039448">
    <property type="entry name" value="Beta_helix"/>
</dbReference>
<proteinExistence type="predicted"/>
<dbReference type="InterPro" id="IPR006626">
    <property type="entry name" value="PbH1"/>
</dbReference>
<gene>
    <name evidence="2" type="ORF">F4554_005073</name>
</gene>
<accession>A0A852ZJX6</accession>
<dbReference type="EMBL" id="JACBZH010000001">
    <property type="protein sequence ID" value="NYH92435.1"/>
    <property type="molecule type" value="Genomic_DNA"/>
</dbReference>
<dbReference type="RefSeq" id="WP_179789863.1">
    <property type="nucleotide sequence ID" value="NZ_BAAARR010000005.1"/>
</dbReference>
<dbReference type="Pfam" id="PF13229">
    <property type="entry name" value="Beta_helix"/>
    <property type="match status" value="1"/>
</dbReference>
<dbReference type="Gene3D" id="2.160.20.10">
    <property type="entry name" value="Single-stranded right-handed beta-helix, Pectin lyase-like"/>
    <property type="match status" value="2"/>
</dbReference>
<name>A0A852ZJX6_9ACTN</name>
<sequence>MTVSTRADKFTGQWELEVLSTDNPELDPTGWAYTVHVIGDGVDDTIASVSAPMGAPVDPATGKPTIDLVDLTSGSVAGDRVGRDWTLDSTQIAGKPATFPPQTHSHATGEVTGLAAVATTGSYDDLLDAPPSDTGGSVQVDSLVWNVKDHGVVGDGTADDTAALQAMFTAAPANTWILFPHGTTCKISGTLTLSKPFHIEGGEIVQVATNAYGFSLTSGASGTVIREVRFTGPGATNYGGNRRAIHLQGNSATSRVGDVLVEGCTISGWSFGVSCRLGERITVRGCKILTMGYAGVHFFSVNRCKVTDNYIDDVRLTGSNVDCYGITINRIENVTIAAEPLSEGGLVSRNQVLNVAWEGIDSHGGINLVIADNYVYGCLNGIALVAGGNENNVETYACKAMVVRGNVVVSGVTNGTKEVGIKVVGAGTAVGALVDGATGIISGNYVHGHGKIGSTNAAGIMVYYTSGMVITDNIVVEPSSFGINAYHTNRGVVIANNLVIDPWDASVNSTLPTGVFLRDRANINALVHGNVVQLGSKVAPSKLFRGVSINNTATGILGINYAPEATNKDVLAAPGMIHQNNSFTFKFHDSAGSSRTLGFFGNTPVSQQVIGASPTADVTALKRAVDAIQTALVKSGLARR</sequence>
<dbReference type="AlphaFoldDB" id="A0A852ZJX6"/>
<dbReference type="InterPro" id="IPR011050">
    <property type="entry name" value="Pectin_lyase_fold/virulence"/>
</dbReference>
<feature type="domain" description="Right handed beta helix" evidence="1">
    <location>
        <begin position="244"/>
        <end position="394"/>
    </location>
</feature>
<evidence type="ECO:0000313" key="3">
    <source>
        <dbReference type="Proteomes" id="UP000579605"/>
    </source>
</evidence>
<dbReference type="Proteomes" id="UP000579605">
    <property type="component" value="Unassembled WGS sequence"/>
</dbReference>
<dbReference type="SUPFAM" id="SSF51126">
    <property type="entry name" value="Pectin lyase-like"/>
    <property type="match status" value="1"/>
</dbReference>
<reference evidence="2 3" key="1">
    <citation type="submission" date="2020-07" db="EMBL/GenBank/DDBJ databases">
        <title>Sequencing the genomes of 1000 actinobacteria strains.</title>
        <authorList>
            <person name="Klenk H.-P."/>
        </authorList>
    </citation>
    <scope>NUCLEOTIDE SEQUENCE [LARGE SCALE GENOMIC DNA]</scope>
    <source>
        <strain evidence="2 3">DSM 18448</strain>
    </source>
</reference>
<protein>
    <recommendedName>
        <fullName evidence="1">Right handed beta helix domain-containing protein</fullName>
    </recommendedName>
</protein>
<keyword evidence="3" id="KW-1185">Reference proteome</keyword>